<dbReference type="Pfam" id="PF01261">
    <property type="entry name" value="AP_endonuc_2"/>
    <property type="match status" value="1"/>
</dbReference>
<gene>
    <name evidence="2" type="ORF">ENW00_00525</name>
</gene>
<feature type="domain" description="Xylose isomerase-like TIM barrel" evidence="1">
    <location>
        <begin position="26"/>
        <end position="267"/>
    </location>
</feature>
<evidence type="ECO:0000259" key="1">
    <source>
        <dbReference type="Pfam" id="PF01261"/>
    </source>
</evidence>
<dbReference type="PANTHER" id="PTHR12110:SF53">
    <property type="entry name" value="BLR5974 PROTEIN"/>
    <property type="match status" value="1"/>
</dbReference>
<accession>A0A7C3RH08</accession>
<dbReference type="AlphaFoldDB" id="A0A7C3RH08"/>
<reference evidence="2" key="1">
    <citation type="journal article" date="2020" name="mSystems">
        <title>Genome- and Community-Level Interaction Insights into Carbon Utilization and Element Cycling Functions of Hydrothermarchaeota in Hydrothermal Sediment.</title>
        <authorList>
            <person name="Zhou Z."/>
            <person name="Liu Y."/>
            <person name="Xu W."/>
            <person name="Pan J."/>
            <person name="Luo Z.H."/>
            <person name="Li M."/>
        </authorList>
    </citation>
    <scope>NUCLEOTIDE SEQUENCE [LARGE SCALE GENOMIC DNA]</scope>
    <source>
        <strain evidence="2">SpSt-81</strain>
    </source>
</reference>
<protein>
    <submittedName>
        <fullName evidence="2">Sugar phosphate isomerase/epimerase</fullName>
    </submittedName>
</protein>
<dbReference type="SUPFAM" id="SSF51658">
    <property type="entry name" value="Xylose isomerase-like"/>
    <property type="match status" value="1"/>
</dbReference>
<sequence length="329" mass="38487">MRVHIDIGVNGAFLTRRWEEPENFIRLTKELGYDYHSFCSDVLDPFFSGDKEYQIETAKKIKEYSEKYDVDIWDYYTGMATHRFHGLSHSDERVRKKMKEWIISAMDIVREMGAKYLGGHWDAISVEVLQDNSKKRERINYVYNTFKELAKIAKDKGLLGISNEQMYIPSEKPWTLKEAEEFLIEVNKDNEGVPVYLTIDVGHQAGMHYGLTGDDLSYEEWLRRFACFSPIIHLQQTKPDSSSHWPFTEEYNSIGHVKIEKVLSAIKSSFENYKENPVSKYLNPVDKIVLIVEVIPPSTKTEEKVLEELKKTSDYLRNYIPKGGIYYEF</sequence>
<dbReference type="PANTHER" id="PTHR12110">
    <property type="entry name" value="HYDROXYPYRUVATE ISOMERASE"/>
    <property type="match status" value="1"/>
</dbReference>
<comment type="caution">
    <text evidence="2">The sequence shown here is derived from an EMBL/GenBank/DDBJ whole genome shotgun (WGS) entry which is preliminary data.</text>
</comment>
<name>A0A7C3RH08_DICTH</name>
<dbReference type="InterPro" id="IPR050312">
    <property type="entry name" value="IolE/XylAMocC-like"/>
</dbReference>
<evidence type="ECO:0000313" key="2">
    <source>
        <dbReference type="EMBL" id="HFX12638.1"/>
    </source>
</evidence>
<proteinExistence type="predicted"/>
<dbReference type="InterPro" id="IPR013022">
    <property type="entry name" value="Xyl_isomerase-like_TIM-brl"/>
</dbReference>
<dbReference type="EMBL" id="DTIN01000008">
    <property type="protein sequence ID" value="HFX12638.1"/>
    <property type="molecule type" value="Genomic_DNA"/>
</dbReference>
<dbReference type="Gene3D" id="3.20.20.150">
    <property type="entry name" value="Divalent-metal-dependent TIM barrel enzymes"/>
    <property type="match status" value="1"/>
</dbReference>
<keyword evidence="2" id="KW-0413">Isomerase</keyword>
<dbReference type="InterPro" id="IPR036237">
    <property type="entry name" value="Xyl_isomerase-like_sf"/>
</dbReference>
<organism evidence="2">
    <name type="scientific">Dictyoglomus thermophilum</name>
    <dbReference type="NCBI Taxonomy" id="14"/>
    <lineage>
        <taxon>Bacteria</taxon>
        <taxon>Pseudomonadati</taxon>
        <taxon>Dictyoglomota</taxon>
        <taxon>Dictyoglomia</taxon>
        <taxon>Dictyoglomales</taxon>
        <taxon>Dictyoglomaceae</taxon>
        <taxon>Dictyoglomus</taxon>
    </lineage>
</organism>
<dbReference type="GO" id="GO:0016853">
    <property type="term" value="F:isomerase activity"/>
    <property type="evidence" value="ECO:0007669"/>
    <property type="project" value="UniProtKB-KW"/>
</dbReference>